<proteinExistence type="predicted"/>
<reference evidence="2" key="1">
    <citation type="journal article" date="2019" name="Sci. Rep.">
        <title>Draft genome of Tanacetum cinerariifolium, the natural source of mosquito coil.</title>
        <authorList>
            <person name="Yamashiro T."/>
            <person name="Shiraishi A."/>
            <person name="Satake H."/>
            <person name="Nakayama K."/>
        </authorList>
    </citation>
    <scope>NUCLEOTIDE SEQUENCE</scope>
</reference>
<feature type="compositionally biased region" description="Basic residues" evidence="1">
    <location>
        <begin position="1"/>
        <end position="15"/>
    </location>
</feature>
<feature type="non-terminal residue" evidence="2">
    <location>
        <position position="1"/>
    </location>
</feature>
<evidence type="ECO:0000313" key="2">
    <source>
        <dbReference type="EMBL" id="GFD55662.1"/>
    </source>
</evidence>
<feature type="region of interest" description="Disordered" evidence="1">
    <location>
        <begin position="1"/>
        <end position="23"/>
    </location>
</feature>
<protein>
    <submittedName>
        <fullName evidence="2">Uncharacterized protein</fullName>
    </submittedName>
</protein>
<dbReference type="EMBL" id="BKCJ011820212">
    <property type="protein sequence ID" value="GFD55662.1"/>
    <property type="molecule type" value="Genomic_DNA"/>
</dbReference>
<organism evidence="2">
    <name type="scientific">Tanacetum cinerariifolium</name>
    <name type="common">Dalmatian daisy</name>
    <name type="synonym">Chrysanthemum cinerariifolium</name>
    <dbReference type="NCBI Taxonomy" id="118510"/>
    <lineage>
        <taxon>Eukaryota</taxon>
        <taxon>Viridiplantae</taxon>
        <taxon>Streptophyta</taxon>
        <taxon>Embryophyta</taxon>
        <taxon>Tracheophyta</taxon>
        <taxon>Spermatophyta</taxon>
        <taxon>Magnoliopsida</taxon>
        <taxon>eudicotyledons</taxon>
        <taxon>Gunneridae</taxon>
        <taxon>Pentapetalae</taxon>
        <taxon>asterids</taxon>
        <taxon>campanulids</taxon>
        <taxon>Asterales</taxon>
        <taxon>Asteraceae</taxon>
        <taxon>Asteroideae</taxon>
        <taxon>Anthemideae</taxon>
        <taxon>Anthemidinae</taxon>
        <taxon>Tanacetum</taxon>
    </lineage>
</organism>
<accession>A0A699X6D7</accession>
<sequence>KRCHRALPRPHRTQKMRWPPPCTGPRLLAGAGWRKCSEIGRQTPPLPAGPCGAYYGRGSSTPIPASDAALPARGRPPGLAQ</sequence>
<comment type="caution">
    <text evidence="2">The sequence shown here is derived from an EMBL/GenBank/DDBJ whole genome shotgun (WGS) entry which is preliminary data.</text>
</comment>
<feature type="region of interest" description="Disordered" evidence="1">
    <location>
        <begin position="62"/>
        <end position="81"/>
    </location>
</feature>
<name>A0A699X6D7_TANCI</name>
<gene>
    <name evidence="2" type="ORF">Tci_927631</name>
</gene>
<evidence type="ECO:0000256" key="1">
    <source>
        <dbReference type="SAM" id="MobiDB-lite"/>
    </source>
</evidence>
<dbReference type="AlphaFoldDB" id="A0A699X6D7"/>